<protein>
    <submittedName>
        <fullName evidence="1">Uncharacterized protein</fullName>
    </submittedName>
</protein>
<accession>A0ACC0SPT2</accession>
<name>A0ACC0SPT2_POPTR</name>
<proteinExistence type="predicted"/>
<sequence>MFKNRLLLHYPLLTRMSVVVSSSVVEPSGGEFVAPVTSFLPYLVLEMKWIPSPSGANPLHHMPFSFYDFLLSSLTTSTEKLSLASGLPNRMILFPPPLLKRKSPGTSFY</sequence>
<dbReference type="EMBL" id="CM009296">
    <property type="protein sequence ID" value="KAI9391254.1"/>
    <property type="molecule type" value="Genomic_DNA"/>
</dbReference>
<dbReference type="Proteomes" id="UP000006729">
    <property type="component" value="Chromosome 7"/>
</dbReference>
<reference evidence="1 2" key="1">
    <citation type="journal article" date="2006" name="Science">
        <title>The genome of black cottonwood, Populus trichocarpa (Torr. &amp; Gray).</title>
        <authorList>
            <person name="Tuskan G.A."/>
            <person name="Difazio S."/>
            <person name="Jansson S."/>
            <person name="Bohlmann J."/>
            <person name="Grigoriev I."/>
            <person name="Hellsten U."/>
            <person name="Putnam N."/>
            <person name="Ralph S."/>
            <person name="Rombauts S."/>
            <person name="Salamov A."/>
            <person name="Schein J."/>
            <person name="Sterck L."/>
            <person name="Aerts A."/>
            <person name="Bhalerao R.R."/>
            <person name="Bhalerao R.P."/>
            <person name="Blaudez D."/>
            <person name="Boerjan W."/>
            <person name="Brun A."/>
            <person name="Brunner A."/>
            <person name="Busov V."/>
            <person name="Campbell M."/>
            <person name="Carlson J."/>
            <person name="Chalot M."/>
            <person name="Chapman J."/>
            <person name="Chen G.L."/>
            <person name="Cooper D."/>
            <person name="Coutinho P.M."/>
            <person name="Couturier J."/>
            <person name="Covert S."/>
            <person name="Cronk Q."/>
            <person name="Cunningham R."/>
            <person name="Davis J."/>
            <person name="Degroeve S."/>
            <person name="Dejardin A."/>
            <person name="Depamphilis C."/>
            <person name="Detter J."/>
            <person name="Dirks B."/>
            <person name="Dubchak I."/>
            <person name="Duplessis S."/>
            <person name="Ehlting J."/>
            <person name="Ellis B."/>
            <person name="Gendler K."/>
            <person name="Goodstein D."/>
            <person name="Gribskov M."/>
            <person name="Grimwood J."/>
            <person name="Groover A."/>
            <person name="Gunter L."/>
            <person name="Hamberger B."/>
            <person name="Heinze B."/>
            <person name="Helariutta Y."/>
            <person name="Henrissat B."/>
            <person name="Holligan D."/>
            <person name="Holt R."/>
            <person name="Huang W."/>
            <person name="Islam-Faridi N."/>
            <person name="Jones S."/>
            <person name="Jones-Rhoades M."/>
            <person name="Jorgensen R."/>
            <person name="Joshi C."/>
            <person name="Kangasjarvi J."/>
            <person name="Karlsson J."/>
            <person name="Kelleher C."/>
            <person name="Kirkpatrick R."/>
            <person name="Kirst M."/>
            <person name="Kohler A."/>
            <person name="Kalluri U."/>
            <person name="Larimer F."/>
            <person name="Leebens-Mack J."/>
            <person name="Leple J.C."/>
            <person name="Locascio P."/>
            <person name="Lou Y."/>
            <person name="Lucas S."/>
            <person name="Martin F."/>
            <person name="Montanini B."/>
            <person name="Napoli C."/>
            <person name="Nelson D.R."/>
            <person name="Nelson C."/>
            <person name="Nieminen K."/>
            <person name="Nilsson O."/>
            <person name="Pereda V."/>
            <person name="Peter G."/>
            <person name="Philippe R."/>
            <person name="Pilate G."/>
            <person name="Poliakov A."/>
            <person name="Razumovskaya J."/>
            <person name="Richardson P."/>
            <person name="Rinaldi C."/>
            <person name="Ritland K."/>
            <person name="Rouze P."/>
            <person name="Ryaboy D."/>
            <person name="Schmutz J."/>
            <person name="Schrader J."/>
            <person name="Segerman B."/>
            <person name="Shin H."/>
            <person name="Siddiqui A."/>
            <person name="Sterky F."/>
            <person name="Terry A."/>
            <person name="Tsai C.J."/>
            <person name="Uberbacher E."/>
            <person name="Unneberg P."/>
            <person name="Vahala J."/>
            <person name="Wall K."/>
            <person name="Wessler S."/>
            <person name="Yang G."/>
            <person name="Yin T."/>
            <person name="Douglas C."/>
            <person name="Marra M."/>
            <person name="Sandberg G."/>
            <person name="Van de Peer Y."/>
            <person name="Rokhsar D."/>
        </authorList>
    </citation>
    <scope>NUCLEOTIDE SEQUENCE [LARGE SCALE GENOMIC DNA]</scope>
    <source>
        <strain evidence="2">cv. Nisqually</strain>
    </source>
</reference>
<keyword evidence="2" id="KW-1185">Reference proteome</keyword>
<evidence type="ECO:0000313" key="2">
    <source>
        <dbReference type="Proteomes" id="UP000006729"/>
    </source>
</evidence>
<comment type="caution">
    <text evidence="1">The sequence shown here is derived from an EMBL/GenBank/DDBJ whole genome shotgun (WGS) entry which is preliminary data.</text>
</comment>
<organism evidence="1 2">
    <name type="scientific">Populus trichocarpa</name>
    <name type="common">Western balsam poplar</name>
    <name type="synonym">Populus balsamifera subsp. trichocarpa</name>
    <dbReference type="NCBI Taxonomy" id="3694"/>
    <lineage>
        <taxon>Eukaryota</taxon>
        <taxon>Viridiplantae</taxon>
        <taxon>Streptophyta</taxon>
        <taxon>Embryophyta</taxon>
        <taxon>Tracheophyta</taxon>
        <taxon>Spermatophyta</taxon>
        <taxon>Magnoliopsida</taxon>
        <taxon>eudicotyledons</taxon>
        <taxon>Gunneridae</taxon>
        <taxon>Pentapetalae</taxon>
        <taxon>rosids</taxon>
        <taxon>fabids</taxon>
        <taxon>Malpighiales</taxon>
        <taxon>Salicaceae</taxon>
        <taxon>Saliceae</taxon>
        <taxon>Populus</taxon>
    </lineage>
</organism>
<evidence type="ECO:0000313" key="1">
    <source>
        <dbReference type="EMBL" id="KAI9391254.1"/>
    </source>
</evidence>
<gene>
    <name evidence="1" type="ORF">POPTR_007G062382v4</name>
</gene>